<dbReference type="OrthoDB" id="65434at2759"/>
<dbReference type="SUPFAM" id="SSF53383">
    <property type="entry name" value="PLP-dependent transferases"/>
    <property type="match status" value="1"/>
</dbReference>
<evidence type="ECO:0000256" key="3">
    <source>
        <dbReference type="ARBA" id="ARBA00013220"/>
    </source>
</evidence>
<dbReference type="InterPro" id="IPR050087">
    <property type="entry name" value="AON_synthase_class-II"/>
</dbReference>
<dbReference type="GO" id="GO:0016020">
    <property type="term" value="C:membrane"/>
    <property type="evidence" value="ECO:0007669"/>
    <property type="project" value="GOC"/>
</dbReference>
<sequence length="470" mass="53339">MKNYFNSEFDNPPLSQKIITYFNFAFLLLSQIVVQSLRKFFLPKRLLLTRDSKLIINNARESYGDQIEDYSMGIKHELDSNYYSTLSGFQQIYNVAALARIKSCFHKEVFSAPGRVIQIRGGYKLNFGSYNYLGFAGIDFTEKLIETVRQYGLGNDQYYDLLKDLEAKMSSFLDKEDTAIYSMGYDTNALGIPAIIGSNDLIISDKLNHASIVSGCKRSGAKLMVFRHKMDHLEEILTQIDFDSYNSVWVIVEGLYSMEGCYVDLQKLVQLKEVYPIKLYVDEAHSIGAVGATGRGICEYFGIPHQKIDILMGTFTKSFSSVGGYIAGGKNIISKVRQAFFAYPKISPLCVQQVFQAFENLTPQRINNLKLNSIYLRNSLQKLNLTVYGDIDSPVIPVVFYNIAKMKFIQDYLIKRNIITVVVGFPAVPLVSSRLRFCVSASHKISDLDYLIGCMKDLKKLIKIDFENVQ</sequence>
<dbReference type="EMBL" id="AUWU02000001">
    <property type="protein sequence ID" value="KAH0576877.1"/>
    <property type="molecule type" value="Genomic_DNA"/>
</dbReference>
<organism evidence="9">
    <name type="scientific">Spironucleus salmonicida</name>
    <dbReference type="NCBI Taxonomy" id="348837"/>
    <lineage>
        <taxon>Eukaryota</taxon>
        <taxon>Metamonada</taxon>
        <taxon>Diplomonadida</taxon>
        <taxon>Hexamitidae</taxon>
        <taxon>Hexamitinae</taxon>
        <taxon>Spironucleus</taxon>
    </lineage>
</organism>
<evidence type="ECO:0000256" key="2">
    <source>
        <dbReference type="ARBA" id="ARBA00008392"/>
    </source>
</evidence>
<dbReference type="EC" id="2.3.1.50" evidence="3"/>
<keyword evidence="11" id="KW-1185">Reference proteome</keyword>
<keyword evidence="4 9" id="KW-0808">Transferase</keyword>
<dbReference type="PANTHER" id="PTHR13693">
    <property type="entry name" value="CLASS II AMINOTRANSFERASE/8-AMINO-7-OXONONANOATE SYNTHASE"/>
    <property type="match status" value="1"/>
</dbReference>
<dbReference type="GO" id="GO:0046513">
    <property type="term" value="P:ceramide biosynthetic process"/>
    <property type="evidence" value="ECO:0007669"/>
    <property type="project" value="TreeGrafter"/>
</dbReference>
<feature type="domain" description="Aminotransferase class I/classII large" evidence="8">
    <location>
        <begin position="124"/>
        <end position="452"/>
    </location>
</feature>
<dbReference type="Gene3D" id="3.90.1150.10">
    <property type="entry name" value="Aspartate Aminotransferase, domain 1"/>
    <property type="match status" value="1"/>
</dbReference>
<dbReference type="PROSITE" id="PS00599">
    <property type="entry name" value="AA_TRANSFER_CLASS_2"/>
    <property type="match status" value="1"/>
</dbReference>
<dbReference type="Proteomes" id="UP000018208">
    <property type="component" value="Unassembled WGS sequence"/>
</dbReference>
<evidence type="ECO:0000256" key="7">
    <source>
        <dbReference type="RuleBase" id="RU003693"/>
    </source>
</evidence>
<evidence type="ECO:0000256" key="4">
    <source>
        <dbReference type="ARBA" id="ARBA00022679"/>
    </source>
</evidence>
<dbReference type="EMBL" id="KI546100">
    <property type="protein sequence ID" value="EST45279.1"/>
    <property type="molecule type" value="Genomic_DNA"/>
</dbReference>
<evidence type="ECO:0000259" key="8">
    <source>
        <dbReference type="Pfam" id="PF00155"/>
    </source>
</evidence>
<dbReference type="Gene3D" id="3.40.640.10">
    <property type="entry name" value="Type I PLP-dependent aspartate aminotransferase-like (Major domain)"/>
    <property type="match status" value="1"/>
</dbReference>
<dbReference type="InterPro" id="IPR015422">
    <property type="entry name" value="PyrdxlP-dep_Trfase_small"/>
</dbReference>
<dbReference type="GO" id="GO:0030170">
    <property type="term" value="F:pyridoxal phosphate binding"/>
    <property type="evidence" value="ECO:0007669"/>
    <property type="project" value="InterPro"/>
</dbReference>
<dbReference type="InterPro" id="IPR004839">
    <property type="entry name" value="Aminotransferase_I/II_large"/>
</dbReference>
<dbReference type="AlphaFoldDB" id="V6LWU8"/>
<evidence type="ECO:0000313" key="10">
    <source>
        <dbReference type="EMBL" id="KAH0576877.1"/>
    </source>
</evidence>
<dbReference type="PANTHER" id="PTHR13693:SF3">
    <property type="entry name" value="LD36009P"/>
    <property type="match status" value="1"/>
</dbReference>
<evidence type="ECO:0000256" key="1">
    <source>
        <dbReference type="ARBA" id="ARBA00001933"/>
    </source>
</evidence>
<dbReference type="GO" id="GO:0004758">
    <property type="term" value="F:serine C-palmitoyltransferase activity"/>
    <property type="evidence" value="ECO:0007669"/>
    <property type="project" value="UniProtKB-EC"/>
</dbReference>
<reference evidence="10" key="2">
    <citation type="submission" date="2020-12" db="EMBL/GenBank/DDBJ databases">
        <title>New Spironucleus salmonicida genome in near-complete chromosomes.</title>
        <authorList>
            <person name="Xu F."/>
            <person name="Kurt Z."/>
            <person name="Jimenez-Gonzalez A."/>
            <person name="Astvaldsson A."/>
            <person name="Andersson J.O."/>
            <person name="Svard S.G."/>
        </authorList>
    </citation>
    <scope>NUCLEOTIDE SEQUENCE</scope>
    <source>
        <strain evidence="10">ATCC 50377</strain>
    </source>
</reference>
<reference evidence="9 10" key="1">
    <citation type="journal article" date="2014" name="PLoS Genet.">
        <title>The Genome of Spironucleus salmonicida Highlights a Fish Pathogen Adapted to Fluctuating Environments.</title>
        <authorList>
            <person name="Xu F."/>
            <person name="Jerlstrom-Hultqvist J."/>
            <person name="Einarsson E."/>
            <person name="Astvaldsson A."/>
            <person name="Svard S.G."/>
            <person name="Andersson J.O."/>
        </authorList>
    </citation>
    <scope>NUCLEOTIDE SEQUENCE</scope>
    <source>
        <strain evidence="10">ATCC 50377</strain>
    </source>
</reference>
<protein>
    <recommendedName>
        <fullName evidence="3">serine C-palmitoyltransferase</fullName>
        <ecNumber evidence="3">2.3.1.50</ecNumber>
    </recommendedName>
</protein>
<comment type="cofactor">
    <cofactor evidence="1 7">
        <name>pyridoxal 5'-phosphate</name>
        <dbReference type="ChEBI" id="CHEBI:597326"/>
    </cofactor>
</comment>
<evidence type="ECO:0000256" key="6">
    <source>
        <dbReference type="ARBA" id="ARBA00048528"/>
    </source>
</evidence>
<name>V6LWU8_9EUKA</name>
<comment type="similarity">
    <text evidence="2 7">Belongs to the class-II pyridoxal-phosphate-dependent aminotransferase family.</text>
</comment>
<evidence type="ECO:0000256" key="5">
    <source>
        <dbReference type="ARBA" id="ARBA00022898"/>
    </source>
</evidence>
<evidence type="ECO:0000313" key="11">
    <source>
        <dbReference type="Proteomes" id="UP000018208"/>
    </source>
</evidence>
<proteinExistence type="inferred from homology"/>
<evidence type="ECO:0000313" key="9">
    <source>
        <dbReference type="EMBL" id="EST45279.1"/>
    </source>
</evidence>
<dbReference type="GO" id="GO:0046512">
    <property type="term" value="P:sphingosine biosynthetic process"/>
    <property type="evidence" value="ECO:0007669"/>
    <property type="project" value="TreeGrafter"/>
</dbReference>
<comment type="catalytic activity">
    <reaction evidence="6">
        <text>L-serine + hexadecanoyl-CoA + H(+) = 3-oxosphinganine + CO2 + CoA</text>
        <dbReference type="Rhea" id="RHEA:14761"/>
        <dbReference type="ChEBI" id="CHEBI:15378"/>
        <dbReference type="ChEBI" id="CHEBI:16526"/>
        <dbReference type="ChEBI" id="CHEBI:33384"/>
        <dbReference type="ChEBI" id="CHEBI:57287"/>
        <dbReference type="ChEBI" id="CHEBI:57379"/>
        <dbReference type="ChEBI" id="CHEBI:58299"/>
        <dbReference type="EC" id="2.3.1.50"/>
    </reaction>
</comment>
<keyword evidence="5 7" id="KW-0663">Pyridoxal phosphate</keyword>
<dbReference type="InterPro" id="IPR015421">
    <property type="entry name" value="PyrdxlP-dep_Trfase_major"/>
</dbReference>
<dbReference type="GO" id="GO:0017059">
    <property type="term" value="C:serine palmitoyltransferase complex"/>
    <property type="evidence" value="ECO:0007669"/>
    <property type="project" value="TreeGrafter"/>
</dbReference>
<dbReference type="VEuPathDB" id="GiardiaDB:SS50377_20223"/>
<accession>V6LWU8</accession>
<gene>
    <name evidence="9" type="ORF">SS50377_14855</name>
    <name evidence="10" type="ORF">SS50377_20223</name>
</gene>
<dbReference type="InterPro" id="IPR015424">
    <property type="entry name" value="PyrdxlP-dep_Trfase"/>
</dbReference>
<dbReference type="Pfam" id="PF00155">
    <property type="entry name" value="Aminotran_1_2"/>
    <property type="match status" value="1"/>
</dbReference>
<dbReference type="InterPro" id="IPR001917">
    <property type="entry name" value="Aminotrans_II_pyridoxalP_BS"/>
</dbReference>